<organism evidence="1 2">
    <name type="scientific">Fistulina hepatica ATCC 64428</name>
    <dbReference type="NCBI Taxonomy" id="1128425"/>
    <lineage>
        <taxon>Eukaryota</taxon>
        <taxon>Fungi</taxon>
        <taxon>Dikarya</taxon>
        <taxon>Basidiomycota</taxon>
        <taxon>Agaricomycotina</taxon>
        <taxon>Agaricomycetes</taxon>
        <taxon>Agaricomycetidae</taxon>
        <taxon>Agaricales</taxon>
        <taxon>Fistulinaceae</taxon>
        <taxon>Fistulina</taxon>
    </lineage>
</organism>
<dbReference type="Proteomes" id="UP000054144">
    <property type="component" value="Unassembled WGS sequence"/>
</dbReference>
<evidence type="ECO:0000313" key="1">
    <source>
        <dbReference type="EMBL" id="KIY53590.1"/>
    </source>
</evidence>
<dbReference type="AlphaFoldDB" id="A0A0D7AP02"/>
<reference evidence="1 2" key="1">
    <citation type="journal article" date="2015" name="Fungal Genet. Biol.">
        <title>Evolution of novel wood decay mechanisms in Agaricales revealed by the genome sequences of Fistulina hepatica and Cylindrobasidium torrendii.</title>
        <authorList>
            <person name="Floudas D."/>
            <person name="Held B.W."/>
            <person name="Riley R."/>
            <person name="Nagy L.G."/>
            <person name="Koehler G."/>
            <person name="Ransdell A.S."/>
            <person name="Younus H."/>
            <person name="Chow J."/>
            <person name="Chiniquy J."/>
            <person name="Lipzen A."/>
            <person name="Tritt A."/>
            <person name="Sun H."/>
            <person name="Haridas S."/>
            <person name="LaButti K."/>
            <person name="Ohm R.A."/>
            <person name="Kues U."/>
            <person name="Blanchette R.A."/>
            <person name="Grigoriev I.V."/>
            <person name="Minto R.E."/>
            <person name="Hibbett D.S."/>
        </authorList>
    </citation>
    <scope>NUCLEOTIDE SEQUENCE [LARGE SCALE GENOMIC DNA]</scope>
    <source>
        <strain evidence="1 2">ATCC 64428</strain>
    </source>
</reference>
<dbReference type="OrthoDB" id="10249612at2759"/>
<sequence>MLSAHRFDSTHPSSKAVLNLFSGSLLNRVSWLCSSHIFLNAAVDSPVTRWVLFNARWPLVTPNATSSGLALAYLSTPQVSPLLVPLIFLGIHESNSMNSVLPSSDFTDPEQVIANIAGQPFFVMDVAALNMQEEELARVLGATDTTQNGPGALTWADPLQVEMHLGVTSRG</sequence>
<keyword evidence="2" id="KW-1185">Reference proteome</keyword>
<dbReference type="EMBL" id="KN881606">
    <property type="protein sequence ID" value="KIY53590.1"/>
    <property type="molecule type" value="Genomic_DNA"/>
</dbReference>
<protein>
    <submittedName>
        <fullName evidence="1">Uncharacterized protein</fullName>
    </submittedName>
</protein>
<proteinExistence type="predicted"/>
<gene>
    <name evidence="1" type="ORF">FISHEDRAFT_68803</name>
</gene>
<evidence type="ECO:0000313" key="2">
    <source>
        <dbReference type="Proteomes" id="UP000054144"/>
    </source>
</evidence>
<name>A0A0D7AP02_9AGAR</name>
<accession>A0A0D7AP02</accession>